<dbReference type="EMBL" id="AP012279">
    <property type="protein sequence ID" value="BAL79930.1"/>
    <property type="molecule type" value="Genomic_DNA"/>
</dbReference>
<feature type="binding site" evidence="8">
    <location>
        <position position="226"/>
    </location>
    <ligand>
        <name>NADP(+)</name>
        <dbReference type="ChEBI" id="CHEBI:58349"/>
    </ligand>
</feature>
<organism evidence="10 11">
    <name type="scientific">Bradyrhizobium cosmicum</name>
    <dbReference type="NCBI Taxonomy" id="1404864"/>
    <lineage>
        <taxon>Bacteria</taxon>
        <taxon>Pseudomonadati</taxon>
        <taxon>Pseudomonadota</taxon>
        <taxon>Alphaproteobacteria</taxon>
        <taxon>Hyphomicrobiales</taxon>
        <taxon>Nitrobacteraceae</taxon>
        <taxon>Bradyrhizobium</taxon>
    </lineage>
</organism>
<accession>A0AAI8QFU6</accession>
<comment type="similarity">
    <text evidence="8">Belongs to the shikimate dehydrogenase family.</text>
</comment>
<comment type="caution">
    <text evidence="8">Lacks conserved residue(s) required for the propagation of feature annotation.</text>
</comment>
<dbReference type="GO" id="GO:0050661">
    <property type="term" value="F:NADP binding"/>
    <property type="evidence" value="ECO:0007669"/>
    <property type="project" value="InterPro"/>
</dbReference>
<dbReference type="HAMAP" id="MF_00222">
    <property type="entry name" value="Shikimate_DH_AroE"/>
    <property type="match status" value="1"/>
</dbReference>
<dbReference type="NCBIfam" id="NF001319">
    <property type="entry name" value="PRK00258.3-3"/>
    <property type="match status" value="1"/>
</dbReference>
<evidence type="ECO:0000256" key="4">
    <source>
        <dbReference type="ARBA" id="ARBA00022857"/>
    </source>
</evidence>
<evidence type="ECO:0000256" key="3">
    <source>
        <dbReference type="ARBA" id="ARBA00022605"/>
    </source>
</evidence>
<feature type="binding site" evidence="8">
    <location>
        <begin position="24"/>
        <end position="26"/>
    </location>
    <ligand>
        <name>shikimate</name>
        <dbReference type="ChEBI" id="CHEBI:36208"/>
    </ligand>
</feature>
<comment type="function">
    <text evidence="8">Involved in the biosynthesis of the chorismate, which leads to the biosynthesis of aromatic amino acids. Catalyzes the reversible NADPH linked reduction of 3-dehydroshikimate (DHSA) to yield shikimate (SA).</text>
</comment>
<dbReference type="GO" id="GO:0009073">
    <property type="term" value="P:aromatic amino acid family biosynthetic process"/>
    <property type="evidence" value="ECO:0007669"/>
    <property type="project" value="UniProtKB-KW"/>
</dbReference>
<comment type="catalytic activity">
    <reaction evidence="7 8">
        <text>shikimate + NADP(+) = 3-dehydroshikimate + NADPH + H(+)</text>
        <dbReference type="Rhea" id="RHEA:17737"/>
        <dbReference type="ChEBI" id="CHEBI:15378"/>
        <dbReference type="ChEBI" id="CHEBI:16630"/>
        <dbReference type="ChEBI" id="CHEBI:36208"/>
        <dbReference type="ChEBI" id="CHEBI:57783"/>
        <dbReference type="ChEBI" id="CHEBI:58349"/>
        <dbReference type="EC" id="1.1.1.25"/>
    </reaction>
</comment>
<protein>
    <recommendedName>
        <fullName evidence="2 8">Shikimate dehydrogenase (NADP(+))</fullName>
        <shortName evidence="8">SDH</shortName>
        <ecNumber evidence="2 8">1.1.1.25</ecNumber>
    </recommendedName>
</protein>
<evidence type="ECO:0000313" key="10">
    <source>
        <dbReference type="EMBL" id="BAL79930.1"/>
    </source>
</evidence>
<keyword evidence="3 8" id="KW-0028">Amino-acid biosynthesis</keyword>
<dbReference type="PROSITE" id="PS00065">
    <property type="entry name" value="D_2_HYDROXYACID_DH_1"/>
    <property type="match status" value="1"/>
</dbReference>
<dbReference type="AlphaFoldDB" id="A0AAI8QFU6"/>
<gene>
    <name evidence="8 10" type="primary">aroE</name>
    <name evidence="10" type="ORF">S23_67540</name>
</gene>
<proteinExistence type="inferred from homology"/>
<feature type="binding site" evidence="8">
    <location>
        <position position="74"/>
    </location>
    <ligand>
        <name>shikimate</name>
        <dbReference type="ChEBI" id="CHEBI:36208"/>
    </ligand>
</feature>
<dbReference type="InterPro" id="IPR046346">
    <property type="entry name" value="Aminoacid_DH-like_N_sf"/>
</dbReference>
<evidence type="ECO:0000256" key="7">
    <source>
        <dbReference type="ARBA" id="ARBA00049442"/>
    </source>
</evidence>
<keyword evidence="5 8" id="KW-0560">Oxidoreductase</keyword>
<dbReference type="Pfam" id="PF08501">
    <property type="entry name" value="Shikimate_dh_N"/>
    <property type="match status" value="1"/>
</dbReference>
<feature type="binding site" evidence="8">
    <location>
        <begin position="137"/>
        <end position="141"/>
    </location>
    <ligand>
        <name>NADP(+)</name>
        <dbReference type="ChEBI" id="CHEBI:58349"/>
    </ligand>
</feature>
<dbReference type="Gene3D" id="3.40.50.720">
    <property type="entry name" value="NAD(P)-binding Rossmann-like Domain"/>
    <property type="match status" value="1"/>
</dbReference>
<feature type="binding site" evidence="8">
    <location>
        <position position="256"/>
    </location>
    <ligand>
        <name>shikimate</name>
        <dbReference type="ChEBI" id="CHEBI:36208"/>
    </ligand>
</feature>
<dbReference type="InterPro" id="IPR029752">
    <property type="entry name" value="D-isomer_DH_CS1"/>
</dbReference>
<dbReference type="PANTHER" id="PTHR21089:SF1">
    <property type="entry name" value="BIFUNCTIONAL 3-DEHYDROQUINATE DEHYDRATASE_SHIKIMATE DEHYDROGENASE, CHLOROPLASTIC"/>
    <property type="match status" value="1"/>
</dbReference>
<sequence>MSKRGYAASKKLLTGLIGAPIAHSASPAMHERAAEALGLRCHYQLIEVAGADAAGLAMMLEGVRRLGFAGVNVTFPYKEAVVPLLDALAPRAAAMGAVNTVVVKDGRLTGHNTDTTGFARAVAPLLAPSGNAVAVIGAGGVGKAIAFALASLDVTDIRIFDSELARAATLVSLLAPRGGARVAASVEDALHGATGLVNGTPVGMLPNRDTPVAVTLLHDKLWVTDAVYSPLITPLLAAAQERGARIMTGRELAIYQAADAFELFTGLAPSTEIMGEAFDEVMAARSSTYRAASSRPVGMPGV</sequence>
<comment type="pathway">
    <text evidence="1 8">Metabolic intermediate biosynthesis; chorismate biosynthesis; chorismate from D-erythrose 4-phosphate and phosphoenolpyruvate: step 4/7.</text>
</comment>
<dbReference type="SUPFAM" id="SSF53223">
    <property type="entry name" value="Aminoacid dehydrogenase-like, N-terminal domain"/>
    <property type="match status" value="1"/>
</dbReference>
<dbReference type="PANTHER" id="PTHR21089">
    <property type="entry name" value="SHIKIMATE DEHYDROGENASE"/>
    <property type="match status" value="1"/>
</dbReference>
<dbReference type="GO" id="GO:0019632">
    <property type="term" value="P:shikimate metabolic process"/>
    <property type="evidence" value="ECO:0007669"/>
    <property type="project" value="InterPro"/>
</dbReference>
<dbReference type="GO" id="GO:0008652">
    <property type="term" value="P:amino acid biosynthetic process"/>
    <property type="evidence" value="ECO:0007669"/>
    <property type="project" value="UniProtKB-KW"/>
</dbReference>
<dbReference type="KEGG" id="brs:S23_67540"/>
<evidence type="ECO:0000259" key="9">
    <source>
        <dbReference type="Pfam" id="PF08501"/>
    </source>
</evidence>
<dbReference type="InterPro" id="IPR013708">
    <property type="entry name" value="Shikimate_DH-bd_N"/>
</dbReference>
<dbReference type="Gene3D" id="3.40.50.10860">
    <property type="entry name" value="Leucine Dehydrogenase, chain A, domain 1"/>
    <property type="match status" value="1"/>
</dbReference>
<dbReference type="InterPro" id="IPR036291">
    <property type="entry name" value="NAD(P)-bd_dom_sf"/>
</dbReference>
<dbReference type="CDD" id="cd01065">
    <property type="entry name" value="NAD_bind_Shikimate_DH"/>
    <property type="match status" value="1"/>
</dbReference>
<evidence type="ECO:0000256" key="5">
    <source>
        <dbReference type="ARBA" id="ARBA00023002"/>
    </source>
</evidence>
<dbReference type="InterPro" id="IPR022893">
    <property type="entry name" value="Shikimate_DH_fam"/>
</dbReference>
<dbReference type="RefSeq" id="WP_015689185.1">
    <property type="nucleotide sequence ID" value="NC_017082.1"/>
</dbReference>
<feature type="binding site" evidence="8">
    <location>
        <position position="228"/>
    </location>
    <ligand>
        <name>shikimate</name>
        <dbReference type="ChEBI" id="CHEBI:36208"/>
    </ligand>
</feature>
<dbReference type="Proteomes" id="UP000007886">
    <property type="component" value="Chromosome"/>
</dbReference>
<feature type="active site" description="Proton acceptor" evidence="8">
    <location>
        <position position="78"/>
    </location>
</feature>
<dbReference type="NCBIfam" id="NF009201">
    <property type="entry name" value="PRK12549.1"/>
    <property type="match status" value="1"/>
</dbReference>
<feature type="binding site" evidence="8">
    <location>
        <position position="249"/>
    </location>
    <ligand>
        <name>NADP(+)</name>
        <dbReference type="ChEBI" id="CHEBI:58349"/>
    </ligand>
</feature>
<feature type="domain" description="Shikimate dehydrogenase substrate binding N-terminal" evidence="9">
    <location>
        <begin position="16"/>
        <end position="101"/>
    </location>
</feature>
<dbReference type="GO" id="GO:0005829">
    <property type="term" value="C:cytosol"/>
    <property type="evidence" value="ECO:0007669"/>
    <property type="project" value="TreeGrafter"/>
</dbReference>
<evidence type="ECO:0000256" key="8">
    <source>
        <dbReference type="HAMAP-Rule" id="MF_00222"/>
    </source>
</evidence>
<dbReference type="GO" id="GO:0004764">
    <property type="term" value="F:shikimate 3-dehydrogenase (NADP+) activity"/>
    <property type="evidence" value="ECO:0007669"/>
    <property type="project" value="UniProtKB-UniRule"/>
</dbReference>
<keyword evidence="11" id="KW-1185">Reference proteome</keyword>
<evidence type="ECO:0000313" key="11">
    <source>
        <dbReference type="Proteomes" id="UP000007886"/>
    </source>
</evidence>
<feature type="binding site" evidence="8">
    <location>
        <position position="114"/>
    </location>
    <ligand>
        <name>shikimate</name>
        <dbReference type="ChEBI" id="CHEBI:36208"/>
    </ligand>
</feature>
<evidence type="ECO:0000256" key="2">
    <source>
        <dbReference type="ARBA" id="ARBA00012962"/>
    </source>
</evidence>
<feature type="binding site" evidence="8">
    <location>
        <position position="99"/>
    </location>
    <ligand>
        <name>shikimate</name>
        <dbReference type="ChEBI" id="CHEBI:36208"/>
    </ligand>
</feature>
<dbReference type="EC" id="1.1.1.25" evidence="2 8"/>
<evidence type="ECO:0000256" key="1">
    <source>
        <dbReference type="ARBA" id="ARBA00004871"/>
    </source>
</evidence>
<dbReference type="SUPFAM" id="SSF51735">
    <property type="entry name" value="NAD(P)-binding Rossmann-fold domains"/>
    <property type="match status" value="1"/>
</dbReference>
<keyword evidence="4 8" id="KW-0521">NADP</keyword>
<evidence type="ECO:0000256" key="6">
    <source>
        <dbReference type="ARBA" id="ARBA00023141"/>
    </source>
</evidence>
<dbReference type="GO" id="GO:0009423">
    <property type="term" value="P:chorismate biosynthetic process"/>
    <property type="evidence" value="ECO:0007669"/>
    <property type="project" value="UniProtKB-UniRule"/>
</dbReference>
<name>A0AAI8QFU6_9BRAD</name>
<dbReference type="InterPro" id="IPR011342">
    <property type="entry name" value="Shikimate_DH"/>
</dbReference>
<keyword evidence="6 8" id="KW-0057">Aromatic amino acid biosynthesis</keyword>
<reference evidence="10 11" key="1">
    <citation type="journal article" date="2012" name="Microbes Environ.">
        <title>Complete genome sequence of Bradyrhizobium sp. S23321: insights into symbiosis evolution in soil oligotrophs.</title>
        <authorList>
            <person name="Okubo T."/>
            <person name="Tsukui T."/>
            <person name="Maita H."/>
            <person name="Okamoto S."/>
            <person name="Oshima K."/>
            <person name="Fujisawa T."/>
            <person name="Saito A."/>
            <person name="Futamata H."/>
            <person name="Hattori R."/>
            <person name="Shimomura Y."/>
            <person name="Haruta S."/>
            <person name="Morimoto S."/>
            <person name="Wang Y."/>
            <person name="Sakai Y."/>
            <person name="Hattori M."/>
            <person name="Aizawa S."/>
            <person name="Nagashima K.V.P."/>
            <person name="Masuda S."/>
            <person name="Hattori T."/>
            <person name="Yamashita A."/>
            <person name="Bao Z."/>
            <person name="Hayatsu M."/>
            <person name="Kajiya-Kanegae H."/>
            <person name="Yoshinaga I."/>
            <person name="Sakamoto K."/>
            <person name="Toyota K."/>
            <person name="Nakao M."/>
            <person name="Kohara M."/>
            <person name="Anda M."/>
            <person name="Niwa R."/>
            <person name="Jung-Hwan P."/>
            <person name="Sameshima-Saito R."/>
            <person name="Tokuda S."/>
            <person name="Yamamoto S."/>
            <person name="Yamamoto S."/>
            <person name="Yokoyama T."/>
            <person name="Akutsu T."/>
            <person name="Nakamura Y."/>
            <person name="Nakahira-Yanaka Y."/>
            <person name="Takada Hoshino Y."/>
            <person name="Hirakawa H."/>
            <person name="Mitsui H."/>
            <person name="Terasawa K."/>
            <person name="Itakura M."/>
            <person name="Sato S."/>
            <person name="Ikeda-Ohtsubo W."/>
            <person name="Sakakura N."/>
            <person name="Kaminuma E."/>
            <person name="Minamisawa K."/>
        </authorList>
    </citation>
    <scope>NUCLEOTIDE SEQUENCE [LARGE SCALE GENOMIC DNA]</scope>
    <source>
        <strain evidence="10 11">S23321</strain>
    </source>
</reference>
<dbReference type="NCBIfam" id="TIGR00507">
    <property type="entry name" value="aroE"/>
    <property type="match status" value="1"/>
</dbReference>
<comment type="subunit">
    <text evidence="8">Homodimer.</text>
</comment>